<feature type="region of interest" description="Disordered" evidence="1">
    <location>
        <begin position="49"/>
        <end position="70"/>
    </location>
</feature>
<evidence type="ECO:0000313" key="4">
    <source>
        <dbReference type="Proteomes" id="UP000321892"/>
    </source>
</evidence>
<gene>
    <name evidence="3" type="ORF">JCM16775_1442</name>
</gene>
<keyword evidence="2" id="KW-0812">Transmembrane</keyword>
<protein>
    <submittedName>
        <fullName evidence="3">Septum formation initiator</fullName>
    </submittedName>
</protein>
<dbReference type="KEGG" id="lhf:JCM16775_1442"/>
<reference evidence="3 4" key="1">
    <citation type="submission" date="2019-07" db="EMBL/GenBank/DDBJ databases">
        <title>Complete Genome Sequence of Leptotrichia hofstadii Strain JCM16775.</title>
        <authorList>
            <person name="Watanabe S."/>
            <person name="Cui L."/>
        </authorList>
    </citation>
    <scope>NUCLEOTIDE SEQUENCE [LARGE SCALE GENOMIC DNA]</scope>
    <source>
        <strain evidence="3 4">JCM16775</strain>
    </source>
</reference>
<dbReference type="Pfam" id="PF04977">
    <property type="entry name" value="DivIC"/>
    <property type="match status" value="1"/>
</dbReference>
<dbReference type="OrthoDB" id="80862at2"/>
<evidence type="ECO:0000256" key="2">
    <source>
        <dbReference type="SAM" id="Phobius"/>
    </source>
</evidence>
<keyword evidence="4" id="KW-1185">Reference proteome</keyword>
<keyword evidence="2" id="KW-0472">Membrane</keyword>
<dbReference type="EMBL" id="AP019823">
    <property type="protein sequence ID" value="BBM38733.1"/>
    <property type="molecule type" value="Genomic_DNA"/>
</dbReference>
<evidence type="ECO:0000256" key="1">
    <source>
        <dbReference type="SAM" id="MobiDB-lite"/>
    </source>
</evidence>
<feature type="transmembrane region" description="Helical" evidence="2">
    <location>
        <begin position="6"/>
        <end position="28"/>
    </location>
</feature>
<dbReference type="AlphaFoldDB" id="A0A510JLS9"/>
<keyword evidence="2" id="KW-1133">Transmembrane helix</keyword>
<name>A0A510JLS9_9FUSO</name>
<evidence type="ECO:0000313" key="3">
    <source>
        <dbReference type="EMBL" id="BBM38733.1"/>
    </source>
</evidence>
<sequence>MKKLRLIGNIIFFSLVVHFVLQSVNVFMGKKDMQISLSQTNQQIKELKERKSKLEQEKENAGVNNKDKNEKFARNNLNLKRKGEVIYKIVD</sequence>
<organism evidence="3 4">
    <name type="scientific">Leptotrichia hofstadii</name>
    <dbReference type="NCBI Taxonomy" id="157688"/>
    <lineage>
        <taxon>Bacteria</taxon>
        <taxon>Fusobacteriati</taxon>
        <taxon>Fusobacteriota</taxon>
        <taxon>Fusobacteriia</taxon>
        <taxon>Fusobacteriales</taxon>
        <taxon>Leptotrichiaceae</taxon>
        <taxon>Leptotrichia</taxon>
    </lineage>
</organism>
<dbReference type="RefSeq" id="WP_006804044.1">
    <property type="nucleotide sequence ID" value="NZ_AP019823.1"/>
</dbReference>
<dbReference type="InterPro" id="IPR007060">
    <property type="entry name" value="FtsL/DivIC"/>
</dbReference>
<accession>A0A510JLS9</accession>
<dbReference type="Proteomes" id="UP000321892">
    <property type="component" value="Chromosome"/>
</dbReference>
<proteinExistence type="predicted"/>